<sequence length="101" mass="9926">MSGDLTGSRRARAVKVVVVLIGLLNLALAGVLIGLPGIRTTLDPTPGTNALPPLAAGLSRRPTAVQATPSPPAPPTGGLEDVAGPATVPPAESPAPARTTP</sequence>
<keyword evidence="2" id="KW-0472">Membrane</keyword>
<comment type="caution">
    <text evidence="3">The sequence shown here is derived from an EMBL/GenBank/DDBJ whole genome shotgun (WGS) entry which is preliminary data.</text>
</comment>
<feature type="transmembrane region" description="Helical" evidence="2">
    <location>
        <begin position="12"/>
        <end position="35"/>
    </location>
</feature>
<evidence type="ECO:0000256" key="1">
    <source>
        <dbReference type="SAM" id="MobiDB-lite"/>
    </source>
</evidence>
<evidence type="ECO:0000313" key="3">
    <source>
        <dbReference type="EMBL" id="MBF8189220.1"/>
    </source>
</evidence>
<protein>
    <submittedName>
        <fullName evidence="3">Uncharacterized protein</fullName>
    </submittedName>
</protein>
<dbReference type="Proteomes" id="UP000605361">
    <property type="component" value="Unassembled WGS sequence"/>
</dbReference>
<dbReference type="RefSeq" id="WP_407941304.1">
    <property type="nucleotide sequence ID" value="NZ_JADOGI010000085.1"/>
</dbReference>
<proteinExistence type="predicted"/>
<dbReference type="AlphaFoldDB" id="A0A931AFK4"/>
<keyword evidence="2" id="KW-1133">Transmembrane helix</keyword>
<organism evidence="3 4">
    <name type="scientific">Nonomuraea cypriaca</name>
    <dbReference type="NCBI Taxonomy" id="1187855"/>
    <lineage>
        <taxon>Bacteria</taxon>
        <taxon>Bacillati</taxon>
        <taxon>Actinomycetota</taxon>
        <taxon>Actinomycetes</taxon>
        <taxon>Streptosporangiales</taxon>
        <taxon>Streptosporangiaceae</taxon>
        <taxon>Nonomuraea</taxon>
    </lineage>
</organism>
<name>A0A931AFK4_9ACTN</name>
<gene>
    <name evidence="3" type="ORF">ITP53_26510</name>
</gene>
<evidence type="ECO:0000256" key="2">
    <source>
        <dbReference type="SAM" id="Phobius"/>
    </source>
</evidence>
<dbReference type="EMBL" id="JADOGI010000085">
    <property type="protein sequence ID" value="MBF8189220.1"/>
    <property type="molecule type" value="Genomic_DNA"/>
</dbReference>
<accession>A0A931AFK4</accession>
<keyword evidence="2" id="KW-0812">Transmembrane</keyword>
<feature type="non-terminal residue" evidence="3">
    <location>
        <position position="101"/>
    </location>
</feature>
<feature type="region of interest" description="Disordered" evidence="1">
    <location>
        <begin position="38"/>
        <end position="101"/>
    </location>
</feature>
<evidence type="ECO:0000313" key="4">
    <source>
        <dbReference type="Proteomes" id="UP000605361"/>
    </source>
</evidence>
<keyword evidence="4" id="KW-1185">Reference proteome</keyword>
<reference evidence="3" key="1">
    <citation type="submission" date="2020-11" db="EMBL/GenBank/DDBJ databases">
        <title>Whole-genome analyses of Nonomuraea sp. K274.</title>
        <authorList>
            <person name="Veyisoglu A."/>
        </authorList>
    </citation>
    <scope>NUCLEOTIDE SEQUENCE</scope>
    <source>
        <strain evidence="3">K274</strain>
    </source>
</reference>